<dbReference type="SUPFAM" id="SSF53474">
    <property type="entry name" value="alpha/beta-Hydrolases"/>
    <property type="match status" value="1"/>
</dbReference>
<dbReference type="PANTHER" id="PTHR43056">
    <property type="entry name" value="PEPTIDASE S9 PROLYL OLIGOPEPTIDASE"/>
    <property type="match status" value="1"/>
</dbReference>
<dbReference type="Gene3D" id="1.10.3020.10">
    <property type="entry name" value="alpha-amino acid ester hydrolase ( Helical cap domain)"/>
    <property type="match status" value="1"/>
</dbReference>
<organism evidence="4 5">
    <name type="scientific">Candidatus Thermochlorobacter aerophilus</name>
    <dbReference type="NCBI Taxonomy" id="1868324"/>
    <lineage>
        <taxon>Bacteria</taxon>
        <taxon>Pseudomonadati</taxon>
        <taxon>Chlorobiota</taxon>
        <taxon>Chlorobiia</taxon>
        <taxon>Chlorobiales</taxon>
        <taxon>Candidatus Thermochlorobacteriaceae</taxon>
        <taxon>Candidatus Thermochlorobacter</taxon>
    </lineage>
</organism>
<dbReference type="Pfam" id="PF08530">
    <property type="entry name" value="PepX_C"/>
    <property type="match status" value="1"/>
</dbReference>
<dbReference type="Gene3D" id="3.40.50.1820">
    <property type="entry name" value="alpha/beta hydrolase"/>
    <property type="match status" value="1"/>
</dbReference>
<dbReference type="Pfam" id="PF02129">
    <property type="entry name" value="Peptidase_S15"/>
    <property type="match status" value="1"/>
</dbReference>
<evidence type="ECO:0000256" key="1">
    <source>
        <dbReference type="ARBA" id="ARBA00022801"/>
    </source>
</evidence>
<evidence type="ECO:0000256" key="2">
    <source>
        <dbReference type="SAM" id="SignalP"/>
    </source>
</evidence>
<comment type="caution">
    <text evidence="4">The sequence shown here is derived from an EMBL/GenBank/DDBJ whole genome shotgun (WGS) entry which is preliminary data.</text>
</comment>
<keyword evidence="1 4" id="KW-0378">Hydrolase</keyword>
<proteinExistence type="predicted"/>
<dbReference type="SUPFAM" id="SSF49785">
    <property type="entry name" value="Galactose-binding domain-like"/>
    <property type="match status" value="1"/>
</dbReference>
<dbReference type="EMBL" id="PHFL01000060">
    <property type="protein sequence ID" value="RFM23693.1"/>
    <property type="molecule type" value="Genomic_DNA"/>
</dbReference>
<dbReference type="Proteomes" id="UP000266389">
    <property type="component" value="Unassembled WGS sequence"/>
</dbReference>
<dbReference type="InterPro" id="IPR000383">
    <property type="entry name" value="Xaa-Pro-like_dom"/>
</dbReference>
<accession>A0A395LYT4</accession>
<gene>
    <name evidence="4" type="ORF">D0433_10020</name>
</gene>
<dbReference type="InterPro" id="IPR008979">
    <property type="entry name" value="Galactose-bd-like_sf"/>
</dbReference>
<dbReference type="InterPro" id="IPR005674">
    <property type="entry name" value="CocE/Ser_esterase"/>
</dbReference>
<protein>
    <submittedName>
        <fullName evidence="4">CocE/NonD family hydrolase</fullName>
    </submittedName>
</protein>
<evidence type="ECO:0000313" key="5">
    <source>
        <dbReference type="Proteomes" id="UP000266389"/>
    </source>
</evidence>
<feature type="signal peptide" evidence="2">
    <location>
        <begin position="1"/>
        <end position="24"/>
    </location>
</feature>
<dbReference type="Gene3D" id="2.60.120.260">
    <property type="entry name" value="Galactose-binding domain-like"/>
    <property type="match status" value="1"/>
</dbReference>
<dbReference type="PANTHER" id="PTHR43056:SF10">
    <property type="entry name" value="COCE_NOND FAMILY, PUTATIVE (AFU_ORTHOLOGUE AFUA_7G00600)-RELATED"/>
    <property type="match status" value="1"/>
</dbReference>
<keyword evidence="2" id="KW-0732">Signal</keyword>
<sequence length="633" mass="73187">MRNRFALLKFFLILQLFSLAQALAQTAADDSLYVRQNFTKREVYIPMRDGVRLFTSIYVPKDSSKKYPIIMMRTPYSVAPYGEDAYRTVLTPVSLMREGYIFVYQDVRGRYMSEGEFVNVRPNIPGNDTKDVDESSDTYDTIEWLVKNLQTCNGKVGIWGISYPGFYAAAAIPDAHPALKAVSPQAPVTDWWIGDDFHHNGAFFFMDAFTFLYSFGKPRPKPTTAGNPPYNFPTPDAYKFFLELGALKNVNQKIYRDSIAFWNDLMNHPNYDEFWKARTLLPHFKNVTPAVMTVGGWYDAEDLYGPLKVYDAIERQNPGAKNILVMGPWFHGAWARTDGEKLGYIKFGSKTAEYYRENIEKRFFNAYLKDGEDPKLPEAILFDAGAKEWRTFEEWHPKNVVEKKLYFHANGKLSFEPPTDTKGFDEYISDPNKPVPYTNEIRVDRSVEYMIEDQRFAARRPDVLVYQTDVLTEDVTLAGNIFANLFVSSTGTDADFIVKLIDVFPDTARDDYTDKPLGRRVFPAPVRLGSFQKLVRWEVMRARYRKSYEKPEPLKPNQVEQVRFELMDVLYTFKKGHRIMVQVQSSMFPLIDRNPQKFVDIYKCSDDDFQKATHRVYRTAKAASHLSIKVLPN</sequence>
<name>A0A395LYT4_9BACT</name>
<feature type="domain" description="Xaa-Pro dipeptidyl-peptidase C-terminal" evidence="3">
    <location>
        <begin position="361"/>
        <end position="627"/>
    </location>
</feature>
<dbReference type="SMART" id="SM00939">
    <property type="entry name" value="PepX_C"/>
    <property type="match status" value="1"/>
</dbReference>
<dbReference type="InterPro" id="IPR029058">
    <property type="entry name" value="AB_hydrolase_fold"/>
</dbReference>
<evidence type="ECO:0000259" key="3">
    <source>
        <dbReference type="SMART" id="SM00939"/>
    </source>
</evidence>
<reference evidence="4 5" key="1">
    <citation type="journal article" date="2011" name="ISME J.">
        <title>Community ecology of hot spring cyanobacterial mats: predominant populations and their functional potential.</title>
        <authorList>
            <person name="Klatt C.G."/>
            <person name="Wood J.M."/>
            <person name="Rusch D.B."/>
            <person name="Bateson M.M."/>
            <person name="Hamamura N."/>
            <person name="Heidelberg J.F."/>
            <person name="Grossman A.R."/>
            <person name="Bhaya D."/>
            <person name="Cohan F.M."/>
            <person name="Kuhl M."/>
            <person name="Bryant D.A."/>
            <person name="Ward D.M."/>
        </authorList>
    </citation>
    <scope>NUCLEOTIDE SEQUENCE [LARGE SCALE GENOMIC DNA]</scope>
    <source>
        <strain evidence="4">OS</strain>
    </source>
</reference>
<dbReference type="GO" id="GO:0008239">
    <property type="term" value="F:dipeptidyl-peptidase activity"/>
    <property type="evidence" value="ECO:0007669"/>
    <property type="project" value="InterPro"/>
</dbReference>
<dbReference type="AlphaFoldDB" id="A0A395LYT4"/>
<evidence type="ECO:0000313" key="4">
    <source>
        <dbReference type="EMBL" id="RFM23693.1"/>
    </source>
</evidence>
<dbReference type="NCBIfam" id="TIGR00976">
    <property type="entry name" value="CocE_NonD"/>
    <property type="match status" value="1"/>
</dbReference>
<feature type="chain" id="PRO_5017211571" evidence="2">
    <location>
        <begin position="25"/>
        <end position="633"/>
    </location>
</feature>
<dbReference type="InterPro" id="IPR050585">
    <property type="entry name" value="Xaa-Pro_dipeptidyl-ppase/CocE"/>
</dbReference>
<dbReference type="InterPro" id="IPR013736">
    <property type="entry name" value="Xaa-Pro_dipept_C"/>
</dbReference>